<dbReference type="InterPro" id="IPR009060">
    <property type="entry name" value="UBA-like_sf"/>
</dbReference>
<feature type="compositionally biased region" description="Low complexity" evidence="2">
    <location>
        <begin position="954"/>
        <end position="974"/>
    </location>
</feature>
<feature type="compositionally biased region" description="Polar residues" evidence="2">
    <location>
        <begin position="51"/>
        <end position="69"/>
    </location>
</feature>
<feature type="compositionally biased region" description="Low complexity" evidence="2">
    <location>
        <begin position="987"/>
        <end position="998"/>
    </location>
</feature>
<feature type="compositionally biased region" description="Polar residues" evidence="2">
    <location>
        <begin position="195"/>
        <end position="222"/>
    </location>
</feature>
<dbReference type="SMART" id="SM00360">
    <property type="entry name" value="RRM"/>
    <property type="match status" value="1"/>
</dbReference>
<feature type="compositionally biased region" description="Polar residues" evidence="2">
    <location>
        <begin position="167"/>
        <end position="179"/>
    </location>
</feature>
<dbReference type="EMBL" id="CP111013">
    <property type="protein sequence ID" value="WAQ97144.1"/>
    <property type="molecule type" value="Genomic_DNA"/>
</dbReference>
<feature type="compositionally biased region" description="Low complexity" evidence="2">
    <location>
        <begin position="667"/>
        <end position="684"/>
    </location>
</feature>
<feature type="region of interest" description="Disordered" evidence="2">
    <location>
        <begin position="615"/>
        <end position="684"/>
    </location>
</feature>
<dbReference type="InterPro" id="IPR026805">
    <property type="entry name" value="GW182_M_dom"/>
</dbReference>
<feature type="region of interest" description="Disordered" evidence="2">
    <location>
        <begin position="1051"/>
        <end position="1089"/>
    </location>
</feature>
<evidence type="ECO:0000256" key="2">
    <source>
        <dbReference type="SAM" id="MobiDB-lite"/>
    </source>
</evidence>
<dbReference type="InterPro" id="IPR035979">
    <property type="entry name" value="RBD_domain_sf"/>
</dbReference>
<evidence type="ECO:0000313" key="6">
    <source>
        <dbReference type="EMBL" id="WAQ97211.1"/>
    </source>
</evidence>
<dbReference type="SMART" id="SM00165">
    <property type="entry name" value="UBA"/>
    <property type="match status" value="1"/>
</dbReference>
<dbReference type="PROSITE" id="PS50030">
    <property type="entry name" value="UBA"/>
    <property type="match status" value="1"/>
</dbReference>
<dbReference type="InterPro" id="IPR015940">
    <property type="entry name" value="UBA"/>
</dbReference>
<dbReference type="PANTHER" id="PTHR13020">
    <property type="entry name" value="TRINUCLEOTIDE REPEAT-CONTAINING GENE 6"/>
    <property type="match status" value="1"/>
</dbReference>
<dbReference type="PROSITE" id="PS50102">
    <property type="entry name" value="RRM"/>
    <property type="match status" value="1"/>
</dbReference>
<gene>
    <name evidence="5" type="ORF">MAR_029834</name>
    <name evidence="6" type="ORF">MAR_029901</name>
</gene>
<feature type="compositionally biased region" description="Pro residues" evidence="2">
    <location>
        <begin position="348"/>
        <end position="363"/>
    </location>
</feature>
<dbReference type="Gene3D" id="3.30.70.330">
    <property type="match status" value="1"/>
</dbReference>
<dbReference type="SUPFAM" id="SSF46934">
    <property type="entry name" value="UBA-like"/>
    <property type="match status" value="1"/>
</dbReference>
<feature type="compositionally biased region" description="Polar residues" evidence="2">
    <location>
        <begin position="851"/>
        <end position="881"/>
    </location>
</feature>
<feature type="region of interest" description="Disordered" evidence="2">
    <location>
        <begin position="1237"/>
        <end position="1283"/>
    </location>
</feature>
<feature type="region of interest" description="Disordered" evidence="2">
    <location>
        <begin position="279"/>
        <end position="324"/>
    </location>
</feature>
<dbReference type="Pfam" id="PF00076">
    <property type="entry name" value="RRM_1"/>
    <property type="match status" value="1"/>
</dbReference>
<feature type="compositionally biased region" description="Low complexity" evidence="2">
    <location>
        <begin position="892"/>
        <end position="914"/>
    </location>
</feature>
<dbReference type="Proteomes" id="UP001164746">
    <property type="component" value="Chromosome 2"/>
</dbReference>
<dbReference type="EMBL" id="CP111013">
    <property type="protein sequence ID" value="WAQ97211.1"/>
    <property type="molecule type" value="Genomic_DNA"/>
</dbReference>
<feature type="compositionally biased region" description="Low complexity" evidence="2">
    <location>
        <begin position="390"/>
        <end position="404"/>
    </location>
</feature>
<proteinExistence type="predicted"/>
<feature type="compositionally biased region" description="Polar residues" evidence="2">
    <location>
        <begin position="79"/>
        <end position="143"/>
    </location>
</feature>
<evidence type="ECO:0000313" key="7">
    <source>
        <dbReference type="Proteomes" id="UP001164746"/>
    </source>
</evidence>
<dbReference type="Pfam" id="PF00627">
    <property type="entry name" value="UBA"/>
    <property type="match status" value="1"/>
</dbReference>
<feature type="domain" description="RRM" evidence="4">
    <location>
        <begin position="1153"/>
        <end position="1225"/>
    </location>
</feature>
<feature type="compositionally biased region" description="Low complexity" evidence="2">
    <location>
        <begin position="1"/>
        <end position="24"/>
    </location>
</feature>
<accession>A0ABY7DJU7</accession>
<feature type="compositionally biased region" description="Gly residues" evidence="2">
    <location>
        <begin position="405"/>
        <end position="415"/>
    </location>
</feature>
<feature type="domain" description="UBA" evidence="3">
    <location>
        <begin position="568"/>
        <end position="608"/>
    </location>
</feature>
<feature type="region of interest" description="Disordered" evidence="2">
    <location>
        <begin position="51"/>
        <end position="143"/>
    </location>
</feature>
<evidence type="ECO:0000259" key="3">
    <source>
        <dbReference type="PROSITE" id="PS50030"/>
    </source>
</evidence>
<protein>
    <submittedName>
        <fullName evidence="6">GAWKY-like protein</fullName>
    </submittedName>
</protein>
<evidence type="ECO:0000256" key="1">
    <source>
        <dbReference type="PROSITE-ProRule" id="PRU00176"/>
    </source>
</evidence>
<name>A0ABY7DJU7_MYAAR</name>
<dbReference type="Pfam" id="PF12938">
    <property type="entry name" value="M_domain"/>
    <property type="match status" value="1"/>
</dbReference>
<feature type="region of interest" description="Disordered" evidence="2">
    <location>
        <begin position="337"/>
        <end position="494"/>
    </location>
</feature>
<dbReference type="InterPro" id="IPR000504">
    <property type="entry name" value="RRM_dom"/>
</dbReference>
<feature type="compositionally biased region" description="Low complexity" evidence="2">
    <location>
        <begin position="180"/>
        <end position="193"/>
    </location>
</feature>
<feature type="compositionally biased region" description="Polar residues" evidence="2">
    <location>
        <begin position="924"/>
        <end position="941"/>
    </location>
</feature>
<sequence length="1322" mass="139804">MQTPGASSPWGGSSSLSGLESNWGISTSNYSSGANNMNLLGYGVNSSLSNNQGHMQSGASSTFADNSSRGGWGAPGTIPPSQSTNKMPTGSIGNMQGSLPVSGAQPNGPQSNQQSGSFTTSQSPGPNGGLNSQGNSAFGNNVGFQKTSTGNVSSGLAINPATSIMNSSNGSSAQNSDNLGSAGWGATSSGADSRLTGTNNWGNPTSADWDQNSTSVSQNVGPNPQAAGQADPRPSSWAQAAGKGLNLQASNQPAPSSMTPEEIQRQAVFRMAIESHEGWGKKPIRQDTEWNVETSPKVQRKITTAPVVPEQQQKGTNNMWNNNNGTAIWEANKEQAWGGSPNQARAPGQPPANWPGGQKPPDPSGGRQWVGAPGQAPGPDKGSWGAPPNSQQGSGQWGGSTETGSWGGNFGGGNSGASSGISTWGDNEGTAGWGDSRGSATSDGTNYWGEPQSKPSQPNWNNAPVGVPPGPPAIGQNRMNKMGGGWGEPVGPPDSKIDDGTSLWQGGEDIWSEESMGGWDDADMGTWNDTAAQTNSSWNSATGWNKDKRNIIAKDNMKFPGAASQQPQMRSRLLQQLMDMGFKKDEAQHALITNNMNIQSAVADLYNRRGASKKEDFDMGRIPGLLPDDDISDAQHDSSSFVPNLTPMQNTPFNNAQSKLPNQYPFNNGPSLNQSSLNSNNPSINNALQQKLMQKFQNQPPPPTPQSMNSMNPSQGGLGPGGQQNAAVHQQMAQQQILQQLRMAVQAGLISPQLLNRQLPTPVLVMLQQLLQQQQNLQQLITTQHMLQQNKLKMNPVVQRQQLEDVAGKVQLIKQQILHLQKNITAAQKVFMDKNEIQPPQQPPQQLPQASPETSENALQNELQNLSIASSQPQSRLNQWRKSTPDKDSPDDTPTSTANQATTPTNLTPTTTTADDGGDKSELNKTVGSKPIQQSNSQSNLRRFDDLGLGQLGGDSTWSSTVTSSSSQSWPNSSTEDDKSALESQNSSASTTSSSSSSVLDTIPAIPEFVPGKPWQGIPKNVEDDPHITPGSFARSLSVNTIKDDYLLTLTKSSPNSESNSSWPPKPQEGDNKPWSAGDNSLAPSSFGSEVWGVQMGKGAMSRPPPGLPQGMQQKWMGSGMSRQHSWAGTATRLDGRGNWSGDHMQPSMLASTVLILQNLTPTTDGSTLRTLCMQHGPLQQFYLNLNRGEALVKYRSMDEASKAQKALNHCLLGNTTIMAQSVSEMDAMQYIEQQQSGGGLGQGMSGGNQWPQGGIQQARSSAVGGGRGRNDMGGGGWGGAPTPVSSAMWSAGGRPNSSVLWGGMEDTGPHNLLGSMLGGPM</sequence>
<feature type="compositionally biased region" description="Gly residues" evidence="2">
    <location>
        <begin position="1237"/>
        <end position="1247"/>
    </location>
</feature>
<keyword evidence="7" id="KW-1185">Reference proteome</keyword>
<feature type="region of interest" description="Disordered" evidence="2">
    <location>
        <begin position="696"/>
        <end position="728"/>
    </location>
</feature>
<dbReference type="Gene3D" id="1.10.8.10">
    <property type="entry name" value="DNA helicase RuvA subunit, C-terminal domain"/>
    <property type="match status" value="1"/>
</dbReference>
<feature type="compositionally biased region" description="Low complexity" evidence="2">
    <location>
        <begin position="1052"/>
        <end position="1063"/>
    </location>
</feature>
<dbReference type="InterPro" id="IPR052068">
    <property type="entry name" value="GW182_domain"/>
</dbReference>
<evidence type="ECO:0000259" key="4">
    <source>
        <dbReference type="PROSITE" id="PS50102"/>
    </source>
</evidence>
<feature type="compositionally biased region" description="Gly residues" evidence="2">
    <location>
        <begin position="1264"/>
        <end position="1280"/>
    </location>
</feature>
<feature type="region of interest" description="Disordered" evidence="2">
    <location>
        <begin position="167"/>
        <end position="238"/>
    </location>
</feature>
<dbReference type="InterPro" id="IPR012677">
    <property type="entry name" value="Nucleotide-bd_a/b_plait_sf"/>
</dbReference>
<feature type="compositionally biased region" description="Basic and acidic residues" evidence="2">
    <location>
        <begin position="279"/>
        <end position="288"/>
    </location>
</feature>
<reference evidence="6" key="1">
    <citation type="submission" date="2022-11" db="EMBL/GenBank/DDBJ databases">
        <title>Centuries of genome instability and evolution in soft-shell clam transmissible cancer (bioRxiv).</title>
        <authorList>
            <person name="Hart S.F.M."/>
            <person name="Yonemitsu M.A."/>
            <person name="Giersch R.M."/>
            <person name="Beal B.F."/>
            <person name="Arriagada G."/>
            <person name="Davis B.W."/>
            <person name="Ostrander E.A."/>
            <person name="Goff S.P."/>
            <person name="Metzger M.J."/>
        </authorList>
    </citation>
    <scope>NUCLEOTIDE SEQUENCE</scope>
    <source>
        <strain evidence="6">MELC-2E11</strain>
        <tissue evidence="6">Siphon/mantle</tissue>
    </source>
</reference>
<dbReference type="PANTHER" id="PTHR13020:SF25">
    <property type="entry name" value="PROTEIN GAWKY"/>
    <property type="match status" value="1"/>
</dbReference>
<feature type="compositionally biased region" description="Polar residues" evidence="2">
    <location>
        <begin position="1251"/>
        <end position="1261"/>
    </location>
</feature>
<feature type="region of interest" description="Disordered" evidence="2">
    <location>
        <begin position="1"/>
        <end position="30"/>
    </location>
</feature>
<evidence type="ECO:0000313" key="5">
    <source>
        <dbReference type="EMBL" id="WAQ97144.1"/>
    </source>
</evidence>
<feature type="region of interest" description="Disordered" evidence="2">
    <location>
        <begin position="836"/>
        <end position="1033"/>
    </location>
</feature>
<feature type="compositionally biased region" description="Polar residues" evidence="2">
    <location>
        <begin position="637"/>
        <end position="666"/>
    </location>
</feature>
<keyword evidence="1" id="KW-0694">RNA-binding</keyword>
<feature type="compositionally biased region" description="Polar residues" evidence="2">
    <location>
        <begin position="1078"/>
        <end position="1088"/>
    </location>
</feature>
<dbReference type="SUPFAM" id="SSF54928">
    <property type="entry name" value="RNA-binding domain, RBD"/>
    <property type="match status" value="1"/>
</dbReference>
<organism evidence="6 7">
    <name type="scientific">Mya arenaria</name>
    <name type="common">Soft-shell clam</name>
    <dbReference type="NCBI Taxonomy" id="6604"/>
    <lineage>
        <taxon>Eukaryota</taxon>
        <taxon>Metazoa</taxon>
        <taxon>Spiralia</taxon>
        <taxon>Lophotrochozoa</taxon>
        <taxon>Mollusca</taxon>
        <taxon>Bivalvia</taxon>
        <taxon>Autobranchia</taxon>
        <taxon>Heteroconchia</taxon>
        <taxon>Euheterodonta</taxon>
        <taxon>Imparidentia</taxon>
        <taxon>Neoheterodontei</taxon>
        <taxon>Myida</taxon>
        <taxon>Myoidea</taxon>
        <taxon>Myidae</taxon>
        <taxon>Mya</taxon>
    </lineage>
</organism>